<evidence type="ECO:0000313" key="3">
    <source>
        <dbReference type="EMBL" id="TXF91640.1"/>
    </source>
</evidence>
<accession>A0A5C7FLQ7</accession>
<name>A0A5C7FLQ7_9BACT</name>
<dbReference type="Proteomes" id="UP000321907">
    <property type="component" value="Unassembled WGS sequence"/>
</dbReference>
<keyword evidence="4" id="KW-1185">Reference proteome</keyword>
<feature type="signal peptide" evidence="1">
    <location>
        <begin position="1"/>
        <end position="19"/>
    </location>
</feature>
<gene>
    <name evidence="3" type="ORF">FUA23_00210</name>
</gene>
<dbReference type="SUPFAM" id="SSF56925">
    <property type="entry name" value="OMPA-like"/>
    <property type="match status" value="1"/>
</dbReference>
<dbReference type="OrthoDB" id="1150878at2"/>
<dbReference type="InterPro" id="IPR025665">
    <property type="entry name" value="Beta-barrel_OMP_2"/>
</dbReference>
<dbReference type="RefSeq" id="WP_147928681.1">
    <property type="nucleotide sequence ID" value="NZ_VOXD01000001.1"/>
</dbReference>
<protein>
    <submittedName>
        <fullName evidence="3">PorT family protein</fullName>
    </submittedName>
</protein>
<dbReference type="Pfam" id="PF13568">
    <property type="entry name" value="OMP_b-brl_2"/>
    <property type="match status" value="1"/>
</dbReference>
<sequence length="208" mass="22398">MRILSILFFALACTLGSLSAQSIGLRAGANSSSLKFESDGISITYDAKVKLMFGAFFDLPVADRLLLSPEVSYLGRGYKYSEDFFGPDLDSEATINYIDLGVLAKYQLVDNESIGVYIGAGPVLGYALSGTSEFGGVKEDIEFDDEDGFNRTYLSLAGVGGVTFAKNFFVEARYMLGLSSLNEEEGNDVKAKWNSIGINAGVRLPIGQ</sequence>
<evidence type="ECO:0000256" key="1">
    <source>
        <dbReference type="SAM" id="SignalP"/>
    </source>
</evidence>
<feature type="chain" id="PRO_5023110087" evidence="1">
    <location>
        <begin position="20"/>
        <end position="208"/>
    </location>
</feature>
<feature type="domain" description="Outer membrane protein beta-barrel" evidence="2">
    <location>
        <begin position="22"/>
        <end position="181"/>
    </location>
</feature>
<comment type="caution">
    <text evidence="3">The sequence shown here is derived from an EMBL/GenBank/DDBJ whole genome shotgun (WGS) entry which is preliminary data.</text>
</comment>
<reference evidence="3 4" key="1">
    <citation type="submission" date="2019-08" db="EMBL/GenBank/DDBJ databases">
        <title>Lewinella sp. strain SSH13 Genome sequencing and assembly.</title>
        <authorList>
            <person name="Kim I."/>
        </authorList>
    </citation>
    <scope>NUCLEOTIDE SEQUENCE [LARGE SCALE GENOMIC DNA]</scope>
    <source>
        <strain evidence="3 4">SSH13</strain>
    </source>
</reference>
<organism evidence="3 4">
    <name type="scientific">Neolewinella aurantiaca</name>
    <dbReference type="NCBI Taxonomy" id="2602767"/>
    <lineage>
        <taxon>Bacteria</taxon>
        <taxon>Pseudomonadati</taxon>
        <taxon>Bacteroidota</taxon>
        <taxon>Saprospiria</taxon>
        <taxon>Saprospirales</taxon>
        <taxon>Lewinellaceae</taxon>
        <taxon>Neolewinella</taxon>
    </lineage>
</organism>
<evidence type="ECO:0000313" key="4">
    <source>
        <dbReference type="Proteomes" id="UP000321907"/>
    </source>
</evidence>
<keyword evidence="1" id="KW-0732">Signal</keyword>
<evidence type="ECO:0000259" key="2">
    <source>
        <dbReference type="Pfam" id="PF13568"/>
    </source>
</evidence>
<dbReference type="AlphaFoldDB" id="A0A5C7FLQ7"/>
<proteinExistence type="predicted"/>
<dbReference type="InterPro" id="IPR011250">
    <property type="entry name" value="OMP/PagP_B-barrel"/>
</dbReference>
<dbReference type="EMBL" id="VOXD01000001">
    <property type="protein sequence ID" value="TXF91640.1"/>
    <property type="molecule type" value="Genomic_DNA"/>
</dbReference>